<protein>
    <recommendedName>
        <fullName evidence="2">BPI-like protein</fullName>
    </recommendedName>
</protein>
<dbReference type="AlphaFoldDB" id="V6M0H5"/>
<name>V6M0H5_9EUKA</name>
<reference evidence="1" key="1">
    <citation type="journal article" date="2014" name="PLoS Genet.">
        <title>The Genome of Spironucleus salmonicida Highlights a Fish Pathogen Adapted to Fluctuating Environments.</title>
        <authorList>
            <person name="Xu F."/>
            <person name="Jerlstrom-Hultqvist J."/>
            <person name="Einarsson E."/>
            <person name="Astvaldsson A."/>
            <person name="Svard S.G."/>
            <person name="Andersson J.O."/>
        </authorList>
    </citation>
    <scope>NUCLEOTIDE SEQUENCE</scope>
</reference>
<dbReference type="InterPro" id="IPR017943">
    <property type="entry name" value="Bactericidal_perm-incr_a/b_dom"/>
</dbReference>
<dbReference type="SUPFAM" id="SSF55394">
    <property type="entry name" value="Bactericidal permeability-increasing protein, BPI"/>
    <property type="match status" value="1"/>
</dbReference>
<evidence type="ECO:0000313" key="1">
    <source>
        <dbReference type="EMBL" id="EST46634.1"/>
    </source>
</evidence>
<gene>
    <name evidence="1" type="ORF">SS50377_13437</name>
</gene>
<accession>V6M0H5</accession>
<dbReference type="GO" id="GO:0008289">
    <property type="term" value="F:lipid binding"/>
    <property type="evidence" value="ECO:0007669"/>
    <property type="project" value="InterPro"/>
</dbReference>
<dbReference type="EMBL" id="KI546073">
    <property type="protein sequence ID" value="EST46634.1"/>
    <property type="molecule type" value="Genomic_DNA"/>
</dbReference>
<evidence type="ECO:0008006" key="2">
    <source>
        <dbReference type="Google" id="ProtNLM"/>
    </source>
</evidence>
<proteinExistence type="predicted"/>
<organism evidence="1">
    <name type="scientific">Spironucleus salmonicida</name>
    <dbReference type="NCBI Taxonomy" id="348837"/>
    <lineage>
        <taxon>Eukaryota</taxon>
        <taxon>Metamonada</taxon>
        <taxon>Diplomonadida</taxon>
        <taxon>Hexamitidae</taxon>
        <taxon>Hexamitinae</taxon>
        <taxon>Spironucleus</taxon>
    </lineage>
</organism>
<dbReference type="VEuPathDB" id="GiardiaDB:SS50377_27589"/>
<sequence length="426" mass="49357">MINNDMVRMLLLMQIENCYKNNFTQSNPSINQAAINILLTNKGLEKYGMASVDEQIEKILTVMRLPKINLDIMGVSIDIDNGIFTSLQIKEMDSFIFNESISFQIKNMSLEIHFEVYISQKQFPFLQDTGQIIIQMENIDLSTIVRIESEDECKNKFKPYLKQTLINIKKFQFTFNCNLQIIINMISQLLQNQISQLINGILGEQIAQEIMLNLMESFIFQNEIIQNNMSSTIVTDQRLINGIQINGQFMVVSITGQRCIYIDNQCYNSFKYQLSNKQQYYTNNDIQYQIEKAAFNSGFDLWLHTTQKVNNDIIIKNIKLIQFHNTGAEIQLNILIKGIEKQLVFLDLIKFSQTTGNGGIFRIKLSNLIKNEGNVNSSEIAEIIQFFETSFEQYNLQVSKTNYLNQDSQLVVYLDANWVHFGIDMK</sequence>